<dbReference type="InterPro" id="IPR029058">
    <property type="entry name" value="AB_hydrolase_fold"/>
</dbReference>
<gene>
    <name evidence="2" type="ORF">EPD60_10595</name>
</gene>
<dbReference type="SUPFAM" id="SSF53474">
    <property type="entry name" value="alpha/beta-Hydrolases"/>
    <property type="match status" value="1"/>
</dbReference>
<reference evidence="2 3" key="1">
    <citation type="submission" date="2019-03" db="EMBL/GenBank/DDBJ databases">
        <authorList>
            <person name="Kim M.K.M."/>
        </authorList>
    </citation>
    <scope>NUCLEOTIDE SEQUENCE [LARGE SCALE GENOMIC DNA]</scope>
    <source>
        <strain evidence="2 3">17J68-12</strain>
    </source>
</reference>
<dbReference type="Gene3D" id="3.40.50.1820">
    <property type="entry name" value="alpha/beta hydrolase"/>
    <property type="match status" value="1"/>
</dbReference>
<dbReference type="PANTHER" id="PTHR43689:SF8">
    <property type="entry name" value="ALPHA_BETA-HYDROLASES SUPERFAMILY PROTEIN"/>
    <property type="match status" value="1"/>
</dbReference>
<dbReference type="RefSeq" id="WP_131449421.1">
    <property type="nucleotide sequence ID" value="NZ_SJZI01000042.1"/>
</dbReference>
<dbReference type="PANTHER" id="PTHR43689">
    <property type="entry name" value="HYDROLASE"/>
    <property type="match status" value="1"/>
</dbReference>
<protein>
    <submittedName>
        <fullName evidence="2">Alpha/beta hydrolase</fullName>
    </submittedName>
</protein>
<sequence>MSTTDSMITCKGQGLFVHRAEDHPGRPTLVFLHDSLGSVSLWRDFPQRLAGATDCNLLVYDRRGYGRSEPFATGARTPVYLEQEADTLQALLLQLGIGNALLFGHSDGASIALITAAKYPEGIRAVISEAAHIFVEEETLDGIRAALRAYIETDLKARLARYHGDKTEAVFRAWTDTWLNPGFRNWNITHFLPRITCPVLLIQGSADNFGTDAQVNGIRDGVRGTVSVFLPDGVGHTPHKEAMEATMARATEFIRMVAG</sequence>
<name>A0A4R1BBQ2_9BACT</name>
<dbReference type="EMBL" id="SJZI01000042">
    <property type="protein sequence ID" value="TCJ14430.1"/>
    <property type="molecule type" value="Genomic_DNA"/>
</dbReference>
<dbReference type="OrthoDB" id="135231at2"/>
<dbReference type="AlphaFoldDB" id="A0A4R1BBQ2"/>
<comment type="caution">
    <text evidence="2">The sequence shown here is derived from an EMBL/GenBank/DDBJ whole genome shotgun (WGS) entry which is preliminary data.</text>
</comment>
<feature type="domain" description="AB hydrolase-1" evidence="1">
    <location>
        <begin position="27"/>
        <end position="185"/>
    </location>
</feature>
<dbReference type="InterPro" id="IPR000073">
    <property type="entry name" value="AB_hydrolase_1"/>
</dbReference>
<dbReference type="Pfam" id="PF00561">
    <property type="entry name" value="Abhydrolase_1"/>
    <property type="match status" value="1"/>
</dbReference>
<accession>A0A4R1BBQ2</accession>
<evidence type="ECO:0000259" key="1">
    <source>
        <dbReference type="Pfam" id="PF00561"/>
    </source>
</evidence>
<evidence type="ECO:0000313" key="2">
    <source>
        <dbReference type="EMBL" id="TCJ14430.1"/>
    </source>
</evidence>
<dbReference type="GO" id="GO:0016787">
    <property type="term" value="F:hydrolase activity"/>
    <property type="evidence" value="ECO:0007669"/>
    <property type="project" value="UniProtKB-KW"/>
</dbReference>
<proteinExistence type="predicted"/>
<evidence type="ECO:0000313" key="3">
    <source>
        <dbReference type="Proteomes" id="UP000295334"/>
    </source>
</evidence>
<keyword evidence="3" id="KW-1185">Reference proteome</keyword>
<keyword evidence="2" id="KW-0378">Hydrolase</keyword>
<dbReference type="Proteomes" id="UP000295334">
    <property type="component" value="Unassembled WGS sequence"/>
</dbReference>
<organism evidence="2 3">
    <name type="scientific">Flaviaesturariibacter flavus</name>
    <dbReference type="NCBI Taxonomy" id="2502780"/>
    <lineage>
        <taxon>Bacteria</taxon>
        <taxon>Pseudomonadati</taxon>
        <taxon>Bacteroidota</taxon>
        <taxon>Chitinophagia</taxon>
        <taxon>Chitinophagales</taxon>
        <taxon>Chitinophagaceae</taxon>
        <taxon>Flaviaestuariibacter</taxon>
    </lineage>
</organism>